<evidence type="ECO:0000313" key="4">
    <source>
        <dbReference type="Proteomes" id="UP000541352"/>
    </source>
</evidence>
<reference evidence="3 4" key="1">
    <citation type="submission" date="2020-08" db="EMBL/GenBank/DDBJ databases">
        <title>Genomic Encyclopedia of Type Strains, Phase IV (KMG-IV): sequencing the most valuable type-strain genomes for metagenomic binning, comparative biology and taxonomic classification.</title>
        <authorList>
            <person name="Goeker M."/>
        </authorList>
    </citation>
    <scope>NUCLEOTIDE SEQUENCE [LARGE SCALE GENOMIC DNA]</scope>
    <source>
        <strain evidence="3 4">DSM 17976</strain>
    </source>
</reference>
<feature type="chain" id="PRO_5030842952" evidence="1">
    <location>
        <begin position="19"/>
        <end position="655"/>
    </location>
</feature>
<comment type="caution">
    <text evidence="3">The sequence shown here is derived from an EMBL/GenBank/DDBJ whole genome shotgun (WGS) entry which is preliminary data.</text>
</comment>
<dbReference type="Gene3D" id="2.60.40.10">
    <property type="entry name" value="Immunoglobulins"/>
    <property type="match status" value="1"/>
</dbReference>
<dbReference type="EMBL" id="JACIBY010000005">
    <property type="protein sequence ID" value="MBB3838932.1"/>
    <property type="molecule type" value="Genomic_DNA"/>
</dbReference>
<evidence type="ECO:0000313" key="3">
    <source>
        <dbReference type="EMBL" id="MBB3838932.1"/>
    </source>
</evidence>
<dbReference type="InterPro" id="IPR026341">
    <property type="entry name" value="T9SS_type_B"/>
</dbReference>
<keyword evidence="1" id="KW-0732">Signal</keyword>
<keyword evidence="4" id="KW-1185">Reference proteome</keyword>
<sequence>MKSSLVLFFFLVSLAVLGQDYCDPAQRNAAIGNGGFIVKGSSVGCLLFDVNVEKTVGENAQYIYDYKGGDPTKAPYAATATTSHRYTKLGKYTILQLVSTGGTGAIACRVVEAVTAPNYKVQVCSGRKVVVTIADDSTTKGYESFLVNFGGGIFIPVSKANSPYVISYAYPATANAATISVTGTAPGNIPLTCKKDTSVVLNTSTATGVSIRKVTTRPDGTVDVLVKGSAGIKADIQIDEGATGTFKNTGQSATTNDTTTVTIRAINAAQNAYCFRLSTSDVCDNTTTTSSVVCATSLDVVAQNQQNVLTWKEYPHAASFQNYRVNLNGTPSPVVTNRTTTTQTDRNVTCGNQYCYQVTVTLAGGVESVSQLRCVQAISSDVPSKITNVVASVLEEEQKVEVRITNPPASGASPSRFKTIFLRADNGSNNYQEVGVANNQLTFIDPTANPNAQSYCYKVQYENSCGNRSEPSDPVCSIHLYSKTSSTVDWTIDSPFLFPVGYYALEILNEQGVLVDQVRLGGNSSFDPDTYNPDQQQFRYRILAYPQGSSGLISYSNPYVFVRNALVFIPDAFSPNQDNVNDFFAMQGQFVNTSRLIVYNRWGEVLFESDDAIKKGWDGKLNGQPAPEGSYVYRIEVSDLLGKNFVKIGTFLLAR</sequence>
<feature type="signal peptide" evidence="1">
    <location>
        <begin position="1"/>
        <end position="18"/>
    </location>
</feature>
<dbReference type="AlphaFoldDB" id="A0A7W5ZNK9"/>
<protein>
    <submittedName>
        <fullName evidence="3">Gliding motility-associated-like protein</fullName>
    </submittedName>
</protein>
<feature type="domain" description="Fibronectin type-III" evidence="2">
    <location>
        <begin position="382"/>
        <end position="483"/>
    </location>
</feature>
<dbReference type="PROSITE" id="PS50853">
    <property type="entry name" value="FN3"/>
    <property type="match status" value="1"/>
</dbReference>
<dbReference type="Pfam" id="PF13585">
    <property type="entry name" value="CHU_C"/>
    <property type="match status" value="1"/>
</dbReference>
<proteinExistence type="predicted"/>
<gene>
    <name evidence="3" type="ORF">FHS57_002938</name>
</gene>
<accession>A0A7W5ZNK9</accession>
<organism evidence="3 4">
    <name type="scientific">Runella defluvii</name>
    <dbReference type="NCBI Taxonomy" id="370973"/>
    <lineage>
        <taxon>Bacteria</taxon>
        <taxon>Pseudomonadati</taxon>
        <taxon>Bacteroidota</taxon>
        <taxon>Cytophagia</taxon>
        <taxon>Cytophagales</taxon>
        <taxon>Spirosomataceae</taxon>
        <taxon>Runella</taxon>
    </lineage>
</organism>
<evidence type="ECO:0000256" key="1">
    <source>
        <dbReference type="SAM" id="SignalP"/>
    </source>
</evidence>
<evidence type="ECO:0000259" key="2">
    <source>
        <dbReference type="PROSITE" id="PS50853"/>
    </source>
</evidence>
<dbReference type="NCBIfam" id="TIGR04131">
    <property type="entry name" value="Bac_Flav_CTERM"/>
    <property type="match status" value="1"/>
</dbReference>
<dbReference type="InterPro" id="IPR013783">
    <property type="entry name" value="Ig-like_fold"/>
</dbReference>
<dbReference type="Proteomes" id="UP000541352">
    <property type="component" value="Unassembled WGS sequence"/>
</dbReference>
<name>A0A7W5ZNK9_9BACT</name>
<dbReference type="InterPro" id="IPR003961">
    <property type="entry name" value="FN3_dom"/>
</dbReference>
<dbReference type="RefSeq" id="WP_183974743.1">
    <property type="nucleotide sequence ID" value="NZ_JACIBY010000005.1"/>
</dbReference>